<dbReference type="EMBL" id="MU004301">
    <property type="protein sequence ID" value="KAF2660170.1"/>
    <property type="molecule type" value="Genomic_DNA"/>
</dbReference>
<dbReference type="OrthoDB" id="3899662at2759"/>
<dbReference type="AlphaFoldDB" id="A0A6A6TJV0"/>
<dbReference type="Proteomes" id="UP000799324">
    <property type="component" value="Unassembled WGS sequence"/>
</dbReference>
<evidence type="ECO:0000313" key="3">
    <source>
        <dbReference type="Proteomes" id="UP000799324"/>
    </source>
</evidence>
<sequence>IPTELRLQIYDYCLADASTYTISAAPLTVFGCRIKDKSRRRHIPGLPDDYCPIVRSCYDAKLLSISEPPTLSLEDSPSMMTRSSGVDVLPYPAPLALMQTCRLVNQELTDYVVYQKDVKKTSSESRCASASGGLSLYVTYPYGVLVLKELCPFLLCHAKNVYLSGYYTPPPRKLEETSQRSRREGACERPRLRLDPPRTTHIKFRTSLPAHPWETMQETQTAMRSLIRTLLGRTSPPKFQMLEARFYYSGDDTYSSVWSDERGPVPQVFENTCGGKIDMEVHRGSWGNGASFTVMPDKRRRTLSTLW</sequence>
<gene>
    <name evidence="2" type="ORF">K491DRAFT_574632</name>
</gene>
<keyword evidence="3" id="KW-1185">Reference proteome</keyword>
<feature type="region of interest" description="Disordered" evidence="1">
    <location>
        <begin position="172"/>
        <end position="192"/>
    </location>
</feature>
<name>A0A6A6TJV0_9PLEO</name>
<protein>
    <submittedName>
        <fullName evidence="2">Uncharacterized protein</fullName>
    </submittedName>
</protein>
<feature type="non-terminal residue" evidence="2">
    <location>
        <position position="1"/>
    </location>
</feature>
<feature type="non-terminal residue" evidence="2">
    <location>
        <position position="307"/>
    </location>
</feature>
<organism evidence="2 3">
    <name type="scientific">Lophiostoma macrostomum CBS 122681</name>
    <dbReference type="NCBI Taxonomy" id="1314788"/>
    <lineage>
        <taxon>Eukaryota</taxon>
        <taxon>Fungi</taxon>
        <taxon>Dikarya</taxon>
        <taxon>Ascomycota</taxon>
        <taxon>Pezizomycotina</taxon>
        <taxon>Dothideomycetes</taxon>
        <taxon>Pleosporomycetidae</taxon>
        <taxon>Pleosporales</taxon>
        <taxon>Lophiostomataceae</taxon>
        <taxon>Lophiostoma</taxon>
    </lineage>
</organism>
<evidence type="ECO:0000313" key="2">
    <source>
        <dbReference type="EMBL" id="KAF2660170.1"/>
    </source>
</evidence>
<accession>A0A6A6TJV0</accession>
<evidence type="ECO:0000256" key="1">
    <source>
        <dbReference type="SAM" id="MobiDB-lite"/>
    </source>
</evidence>
<reference evidence="2" key="1">
    <citation type="journal article" date="2020" name="Stud. Mycol.">
        <title>101 Dothideomycetes genomes: a test case for predicting lifestyles and emergence of pathogens.</title>
        <authorList>
            <person name="Haridas S."/>
            <person name="Albert R."/>
            <person name="Binder M."/>
            <person name="Bloem J."/>
            <person name="Labutti K."/>
            <person name="Salamov A."/>
            <person name="Andreopoulos B."/>
            <person name="Baker S."/>
            <person name="Barry K."/>
            <person name="Bills G."/>
            <person name="Bluhm B."/>
            <person name="Cannon C."/>
            <person name="Castanera R."/>
            <person name="Culley D."/>
            <person name="Daum C."/>
            <person name="Ezra D."/>
            <person name="Gonzalez J."/>
            <person name="Henrissat B."/>
            <person name="Kuo A."/>
            <person name="Liang C."/>
            <person name="Lipzen A."/>
            <person name="Lutzoni F."/>
            <person name="Magnuson J."/>
            <person name="Mondo S."/>
            <person name="Nolan M."/>
            <person name="Ohm R."/>
            <person name="Pangilinan J."/>
            <person name="Park H.-J."/>
            <person name="Ramirez L."/>
            <person name="Alfaro M."/>
            <person name="Sun H."/>
            <person name="Tritt A."/>
            <person name="Yoshinaga Y."/>
            <person name="Zwiers L.-H."/>
            <person name="Turgeon B."/>
            <person name="Goodwin S."/>
            <person name="Spatafora J."/>
            <person name="Crous P."/>
            <person name="Grigoriev I."/>
        </authorList>
    </citation>
    <scope>NUCLEOTIDE SEQUENCE</scope>
    <source>
        <strain evidence="2">CBS 122681</strain>
    </source>
</reference>
<proteinExistence type="predicted"/>